<protein>
    <submittedName>
        <fullName evidence="9">Uncharacterized protein</fullName>
    </submittedName>
</protein>
<reference evidence="9 10" key="1">
    <citation type="submission" date="2021-01" db="EMBL/GenBank/DDBJ databases">
        <title>Cercospora kikuchii MAFF 305040 whole genome shotgun sequence.</title>
        <authorList>
            <person name="Kashiwa T."/>
            <person name="Suzuki T."/>
        </authorList>
    </citation>
    <scope>NUCLEOTIDE SEQUENCE [LARGE SCALE GENOMIC DNA]</scope>
    <source>
        <strain evidence="9 10">MAFF 305040</strain>
    </source>
</reference>
<organism evidence="9 10">
    <name type="scientific">Cercospora kikuchii</name>
    <dbReference type="NCBI Taxonomy" id="84275"/>
    <lineage>
        <taxon>Eukaryota</taxon>
        <taxon>Fungi</taxon>
        <taxon>Dikarya</taxon>
        <taxon>Ascomycota</taxon>
        <taxon>Pezizomycotina</taxon>
        <taxon>Dothideomycetes</taxon>
        <taxon>Dothideomycetidae</taxon>
        <taxon>Mycosphaerellales</taxon>
        <taxon>Mycosphaerellaceae</taxon>
        <taxon>Cercospora</taxon>
    </lineage>
</organism>
<dbReference type="GO" id="GO:0006351">
    <property type="term" value="P:DNA-templated transcription"/>
    <property type="evidence" value="ECO:0007669"/>
    <property type="project" value="InterPro"/>
</dbReference>
<evidence type="ECO:0000259" key="7">
    <source>
        <dbReference type="PROSITE" id="PS50048"/>
    </source>
</evidence>
<dbReference type="Pfam" id="PF04082">
    <property type="entry name" value="Fungal_trans"/>
    <property type="match status" value="1"/>
</dbReference>
<feature type="domain" description="C2H2-type" evidence="8">
    <location>
        <begin position="2"/>
        <end position="25"/>
    </location>
</feature>
<evidence type="ECO:0000256" key="4">
    <source>
        <dbReference type="ARBA" id="ARBA00023163"/>
    </source>
</evidence>
<evidence type="ECO:0000256" key="6">
    <source>
        <dbReference type="PROSITE-ProRule" id="PRU00042"/>
    </source>
</evidence>
<dbReference type="InterPro" id="IPR036864">
    <property type="entry name" value="Zn2-C6_fun-type_DNA-bd_sf"/>
</dbReference>
<dbReference type="InterPro" id="IPR007219">
    <property type="entry name" value="XnlR_reg_dom"/>
</dbReference>
<gene>
    <name evidence="9" type="ORF">CKM354_000624300</name>
</gene>
<dbReference type="PANTHER" id="PTHR47660:SF7">
    <property type="entry name" value="TRANSCRIPTION FACTOR WITH C2H2 AND ZN(2)-CYS(6) DNA BINDING DOMAIN (EUROFUNG)"/>
    <property type="match status" value="1"/>
</dbReference>
<keyword evidence="3" id="KW-0805">Transcription regulation</keyword>
<dbReference type="OrthoDB" id="10018191at2759"/>
<evidence type="ECO:0000256" key="3">
    <source>
        <dbReference type="ARBA" id="ARBA00023015"/>
    </source>
</evidence>
<dbReference type="SUPFAM" id="SSF57667">
    <property type="entry name" value="beta-beta-alpha zinc fingers"/>
    <property type="match status" value="1"/>
</dbReference>
<dbReference type="Pfam" id="PF00096">
    <property type="entry name" value="zf-C2H2"/>
    <property type="match status" value="2"/>
</dbReference>
<dbReference type="GO" id="GO:0008270">
    <property type="term" value="F:zinc ion binding"/>
    <property type="evidence" value="ECO:0007669"/>
    <property type="project" value="UniProtKB-KW"/>
</dbReference>
<keyword evidence="4" id="KW-0804">Transcription</keyword>
<dbReference type="SUPFAM" id="SSF57701">
    <property type="entry name" value="Zn2/Cys6 DNA-binding domain"/>
    <property type="match status" value="1"/>
</dbReference>
<feature type="domain" description="C2H2-type" evidence="8">
    <location>
        <begin position="30"/>
        <end position="52"/>
    </location>
</feature>
<keyword evidence="5" id="KW-0539">Nucleus</keyword>
<dbReference type="GeneID" id="68291818"/>
<dbReference type="SMART" id="SM00066">
    <property type="entry name" value="GAL4"/>
    <property type="match status" value="1"/>
</dbReference>
<evidence type="ECO:0000256" key="2">
    <source>
        <dbReference type="ARBA" id="ARBA00022833"/>
    </source>
</evidence>
<comment type="caution">
    <text evidence="9">The sequence shown here is derived from an EMBL/GenBank/DDBJ whole genome shotgun (WGS) entry which is preliminary data.</text>
</comment>
<keyword evidence="2" id="KW-0862">Zinc</keyword>
<keyword evidence="1" id="KW-0479">Metal-binding</keyword>
<accession>A0A9P3CKD9</accession>
<keyword evidence="6" id="KW-0863">Zinc-finger</keyword>
<dbReference type="AlphaFoldDB" id="A0A9P3CKD9"/>
<dbReference type="PANTHER" id="PTHR47660">
    <property type="entry name" value="TRANSCRIPTION FACTOR WITH C2H2 AND ZN(2)-CYS(6) DNA BINDING DOMAIN (EUROFUNG)-RELATED-RELATED"/>
    <property type="match status" value="1"/>
</dbReference>
<dbReference type="SMART" id="SM00355">
    <property type="entry name" value="ZnF_C2H2"/>
    <property type="match status" value="2"/>
</dbReference>
<proteinExistence type="predicted"/>
<name>A0A9P3CKD9_9PEZI</name>
<dbReference type="EMBL" id="BOLY01000003">
    <property type="protein sequence ID" value="GIZ42997.1"/>
    <property type="molecule type" value="Genomic_DNA"/>
</dbReference>
<dbReference type="InterPro" id="IPR036236">
    <property type="entry name" value="Znf_C2H2_sf"/>
</dbReference>
<dbReference type="CDD" id="cd12148">
    <property type="entry name" value="fungal_TF_MHR"/>
    <property type="match status" value="1"/>
</dbReference>
<dbReference type="GO" id="GO:0003677">
    <property type="term" value="F:DNA binding"/>
    <property type="evidence" value="ECO:0007669"/>
    <property type="project" value="InterPro"/>
</dbReference>
<dbReference type="Proteomes" id="UP000825890">
    <property type="component" value="Unassembled WGS sequence"/>
</dbReference>
<dbReference type="RefSeq" id="XP_044657484.1">
    <property type="nucleotide sequence ID" value="XM_044801549.1"/>
</dbReference>
<evidence type="ECO:0000259" key="8">
    <source>
        <dbReference type="PROSITE" id="PS50157"/>
    </source>
</evidence>
<dbReference type="PROSITE" id="PS50048">
    <property type="entry name" value="ZN2_CY6_FUNGAL_2"/>
    <property type="match status" value="1"/>
</dbReference>
<dbReference type="Pfam" id="PF00172">
    <property type="entry name" value="Zn_clus"/>
    <property type="match status" value="1"/>
</dbReference>
<evidence type="ECO:0000256" key="5">
    <source>
        <dbReference type="ARBA" id="ARBA00023242"/>
    </source>
</evidence>
<dbReference type="GO" id="GO:0000981">
    <property type="term" value="F:DNA-binding transcription factor activity, RNA polymerase II-specific"/>
    <property type="evidence" value="ECO:0007669"/>
    <property type="project" value="InterPro"/>
</dbReference>
<dbReference type="Gene3D" id="3.30.160.60">
    <property type="entry name" value="Classic Zinc Finger"/>
    <property type="match status" value="1"/>
</dbReference>
<evidence type="ECO:0000313" key="10">
    <source>
        <dbReference type="Proteomes" id="UP000825890"/>
    </source>
</evidence>
<dbReference type="InterPro" id="IPR001138">
    <property type="entry name" value="Zn2Cys6_DnaBD"/>
</dbReference>
<keyword evidence="10" id="KW-1185">Reference proteome</keyword>
<feature type="domain" description="Zn(2)-C6 fungal-type" evidence="7">
    <location>
        <begin position="75"/>
        <end position="104"/>
    </location>
</feature>
<dbReference type="InterPro" id="IPR013087">
    <property type="entry name" value="Znf_C2H2_type"/>
</dbReference>
<sequence>MHTCGQCGKVYSFKGTLTRHQRNHSISAGHRCSECNITFRRSDLLSRHLRIHEDGLNASPSSSRPQSERRRCHTACEACQRRRIRCDGGQPCSACSKAARDCVYHSAPKRVSQRETVDSSVFDTVASTTTTSDEPWIPTGDSALSITDASDAGAMQGVDVAQTLMSLPSDDMVDQTDPAFWGFSTGWQWTHEDFYLQRGFAQDDLAYPLPDLAPEPEQTNHDFHENDLHALPVSFHEAPSPQAADSLGSLLPGDGASLRNSAASTPSLRTILGTMVEDATTSHSTAMSAKWEDFSKRLSSFISTRGGQSSRSPKSHLLDGLVEQYFDHFHPLWPFVPSKDTSRDVLHPLLYLTLTSIGALYSGTNAAARYGSILHGMIREVLLRSERLRDQTSESEALDIGRSMLLTQVAALYFEQDGAFSAAQRLGATLGDHAQRMRLFALKPATRIHHHQHDVFRPIDNSMLQGRKMLAFGIMRAETFMSVLFNKKPLISYEEINLPLPSPNHAQEVFTATSGSESAAEPRTEMLFSDLVRIALDEDEVLPALKPVDVELLLFGLQHEVWRFSHDPDIFKRLIQTARRVLTAAESGLKSVPDHLDCTGRRMRSLQNDYLRVIKALDKWKAALTHCQLSHSLPENRSVYLSALILYELSFLRLCAPLNSIQQTAYRLHEPSASDTAVAADITAWTFTPEASEAIHHARTIWEMLDTETSRPGKIQAKYNILALIALHHTAALVWLVAGTEAQKDQSFCAQNDGSAIGFLLRRDNTEVLMNQFENLYPRITSSWGQQSSFAKMVRALADNPFALNTQGQ</sequence>
<dbReference type="CDD" id="cd00067">
    <property type="entry name" value="GAL4"/>
    <property type="match status" value="1"/>
</dbReference>
<evidence type="ECO:0000313" key="9">
    <source>
        <dbReference type="EMBL" id="GIZ42997.1"/>
    </source>
</evidence>
<dbReference type="PROSITE" id="PS00028">
    <property type="entry name" value="ZINC_FINGER_C2H2_1"/>
    <property type="match status" value="2"/>
</dbReference>
<dbReference type="PROSITE" id="PS50157">
    <property type="entry name" value="ZINC_FINGER_C2H2_2"/>
    <property type="match status" value="2"/>
</dbReference>
<dbReference type="Gene3D" id="4.10.240.10">
    <property type="entry name" value="Zn(2)-C6 fungal-type DNA-binding domain"/>
    <property type="match status" value="1"/>
</dbReference>
<evidence type="ECO:0000256" key="1">
    <source>
        <dbReference type="ARBA" id="ARBA00022723"/>
    </source>
</evidence>